<dbReference type="RefSeq" id="WP_113635026.1">
    <property type="nucleotide sequence ID" value="NZ_QNUX01000006.1"/>
</dbReference>
<dbReference type="InterPro" id="IPR012944">
    <property type="entry name" value="SusD_RagB_dom"/>
</dbReference>
<evidence type="ECO:0000259" key="7">
    <source>
        <dbReference type="Pfam" id="PF07980"/>
    </source>
</evidence>
<evidence type="ECO:0000256" key="3">
    <source>
        <dbReference type="ARBA" id="ARBA00022729"/>
    </source>
</evidence>
<keyword evidence="3 6" id="KW-0732">Signal</keyword>
<gene>
    <name evidence="9" type="ORF">DR980_08565</name>
</gene>
<evidence type="ECO:0000259" key="8">
    <source>
        <dbReference type="Pfam" id="PF14322"/>
    </source>
</evidence>
<accession>A0A366B079</accession>
<evidence type="ECO:0000256" key="6">
    <source>
        <dbReference type="SAM" id="SignalP"/>
    </source>
</evidence>
<dbReference type="Pfam" id="PF07980">
    <property type="entry name" value="SusD_RagB"/>
    <property type="match status" value="1"/>
</dbReference>
<dbReference type="Gene3D" id="1.25.40.390">
    <property type="match status" value="1"/>
</dbReference>
<dbReference type="GO" id="GO:0009279">
    <property type="term" value="C:cell outer membrane"/>
    <property type="evidence" value="ECO:0007669"/>
    <property type="project" value="UniProtKB-SubCell"/>
</dbReference>
<evidence type="ECO:0000256" key="1">
    <source>
        <dbReference type="ARBA" id="ARBA00004442"/>
    </source>
</evidence>
<evidence type="ECO:0000313" key="9">
    <source>
        <dbReference type="EMBL" id="RBN50519.1"/>
    </source>
</evidence>
<dbReference type="AlphaFoldDB" id="A0A366B079"/>
<evidence type="ECO:0000313" key="10">
    <source>
        <dbReference type="Proteomes" id="UP000253676"/>
    </source>
</evidence>
<feature type="chain" id="PRO_5016629405" description="RagB/SusD family nutrient uptake outer membrane protein" evidence="6">
    <location>
        <begin position="22"/>
        <end position="483"/>
    </location>
</feature>
<keyword evidence="5" id="KW-0998">Cell outer membrane</keyword>
<feature type="domain" description="RagB/SusD" evidence="7">
    <location>
        <begin position="314"/>
        <end position="481"/>
    </location>
</feature>
<dbReference type="PROSITE" id="PS51257">
    <property type="entry name" value="PROKAR_LIPOPROTEIN"/>
    <property type="match status" value="1"/>
</dbReference>
<protein>
    <recommendedName>
        <fullName evidence="11">RagB/SusD family nutrient uptake outer membrane protein</fullName>
    </recommendedName>
</protein>
<reference evidence="9 10" key="1">
    <citation type="submission" date="2018-07" db="EMBL/GenBank/DDBJ databases">
        <title>Complete genome sequence of Flavobacterium psychrolimnae LMG 22018.</title>
        <authorList>
            <person name="Kim D.-U."/>
        </authorList>
    </citation>
    <scope>NUCLEOTIDE SEQUENCE [LARGE SCALE GENOMIC DNA]</scope>
    <source>
        <strain evidence="9 10">LMG 22018</strain>
    </source>
</reference>
<dbReference type="Pfam" id="PF14322">
    <property type="entry name" value="SusD-like_3"/>
    <property type="match status" value="1"/>
</dbReference>
<name>A0A366B079_9FLAO</name>
<comment type="similarity">
    <text evidence="2">Belongs to the SusD family.</text>
</comment>
<comment type="caution">
    <text evidence="9">The sequence shown here is derived from an EMBL/GenBank/DDBJ whole genome shotgun (WGS) entry which is preliminary data.</text>
</comment>
<feature type="signal peptide" evidence="6">
    <location>
        <begin position="1"/>
        <end position="21"/>
    </location>
</feature>
<dbReference type="SUPFAM" id="SSF48452">
    <property type="entry name" value="TPR-like"/>
    <property type="match status" value="1"/>
</dbReference>
<keyword evidence="10" id="KW-1185">Reference proteome</keyword>
<dbReference type="OrthoDB" id="630434at2"/>
<evidence type="ECO:0008006" key="11">
    <source>
        <dbReference type="Google" id="ProtNLM"/>
    </source>
</evidence>
<dbReference type="EMBL" id="QNUX01000006">
    <property type="protein sequence ID" value="RBN50519.1"/>
    <property type="molecule type" value="Genomic_DNA"/>
</dbReference>
<dbReference type="InterPro" id="IPR033985">
    <property type="entry name" value="SusD-like_N"/>
</dbReference>
<comment type="subcellular location">
    <subcellularLocation>
        <location evidence="1">Cell outer membrane</location>
    </subcellularLocation>
</comment>
<organism evidence="9 10">
    <name type="scientific">Flavobacterium psychrolimnae</name>
    <dbReference type="NCBI Taxonomy" id="249351"/>
    <lineage>
        <taxon>Bacteria</taxon>
        <taxon>Pseudomonadati</taxon>
        <taxon>Bacteroidota</taxon>
        <taxon>Flavobacteriia</taxon>
        <taxon>Flavobacteriales</taxon>
        <taxon>Flavobacteriaceae</taxon>
        <taxon>Flavobacterium</taxon>
    </lineage>
</organism>
<evidence type="ECO:0000256" key="5">
    <source>
        <dbReference type="ARBA" id="ARBA00023237"/>
    </source>
</evidence>
<feature type="domain" description="SusD-like N-terminal" evidence="8">
    <location>
        <begin position="43"/>
        <end position="209"/>
    </location>
</feature>
<keyword evidence="4" id="KW-0472">Membrane</keyword>
<sequence length="483" mass="53230">MKKISKIVYLLLFATMFSCNDATDIVQEGIIFEEDAYITLKDLNTGLNGAYAAYSPDAGNGSILFNDLFTDNMIRGASNTGGGTETYQWLIQPNSATPTQIWGNRYAAINRINRTLAAYDRIFPTLSTVADKNAAAHTKANLLALRALCHFDLFQYFTPEYQNPDGLSVIKMDFVPANYALVYPRNTVSEILDFVSADLNEALTLFNPTSTAYTGKFYLGVNAVNFIKLKIALLKGQYPIAQTLAQTLITAPGVPALTIKTAYPNMFLDTADGESFFTLSRLAGNNTIGSLYYFNAGPTTPIFEGSRQLYNLYDAADVRRSVNYRAVNVNAGSYQLNKYKGKGTSTNLLNDIKVFRTSEIKLILAECKARNGDLTGAAADVRDLRVLRIAPTVPLPVYANLNAALTDILLERRKEFAFEGHRYLDIKRIGAEINVGINRDPSDAASFAADVALSPTDYRFTLPIPQTEIFANPTIQQNPGYNQ</sequence>
<evidence type="ECO:0000256" key="4">
    <source>
        <dbReference type="ARBA" id="ARBA00023136"/>
    </source>
</evidence>
<dbReference type="Proteomes" id="UP000253676">
    <property type="component" value="Unassembled WGS sequence"/>
</dbReference>
<evidence type="ECO:0000256" key="2">
    <source>
        <dbReference type="ARBA" id="ARBA00006275"/>
    </source>
</evidence>
<dbReference type="InterPro" id="IPR011990">
    <property type="entry name" value="TPR-like_helical_dom_sf"/>
</dbReference>
<proteinExistence type="inferred from homology"/>